<gene>
    <name evidence="2" type="ORF">E4Z66_13210</name>
</gene>
<sequence length="140" mass="14573">MKSMFLSAVLGAATLGGAALADQAVQGQVLNCTARVHAPGSYEVIRSSATVPSVQPAFGGTIRGAANVNDCLRDIYQVQYGAAAYGGAESAPSAKECKGLRRVFTSCVSDEIYADTGGLVYGCRRNSSPLIRGSNYCRSR</sequence>
<evidence type="ECO:0008006" key="4">
    <source>
        <dbReference type="Google" id="ProtNLM"/>
    </source>
</evidence>
<evidence type="ECO:0000313" key="3">
    <source>
        <dbReference type="Proteomes" id="UP000306602"/>
    </source>
</evidence>
<organism evidence="2 3">
    <name type="scientific">Aliishimia ponticola</name>
    <dbReference type="NCBI Taxonomy" id="2499833"/>
    <lineage>
        <taxon>Bacteria</taxon>
        <taxon>Pseudomonadati</taxon>
        <taxon>Pseudomonadota</taxon>
        <taxon>Alphaproteobacteria</taxon>
        <taxon>Rhodobacterales</taxon>
        <taxon>Paracoccaceae</taxon>
        <taxon>Aliishimia</taxon>
    </lineage>
</organism>
<dbReference type="AlphaFoldDB" id="A0A4S4N9Y9"/>
<evidence type="ECO:0000313" key="2">
    <source>
        <dbReference type="EMBL" id="THH36019.1"/>
    </source>
</evidence>
<dbReference type="RefSeq" id="WP_136463488.1">
    <property type="nucleotide sequence ID" value="NZ_SRKY01000003.1"/>
</dbReference>
<keyword evidence="1" id="KW-0732">Signal</keyword>
<evidence type="ECO:0000256" key="1">
    <source>
        <dbReference type="SAM" id="SignalP"/>
    </source>
</evidence>
<comment type="caution">
    <text evidence="2">The sequence shown here is derived from an EMBL/GenBank/DDBJ whole genome shotgun (WGS) entry which is preliminary data.</text>
</comment>
<accession>A0A4S4N9Y9</accession>
<proteinExistence type="predicted"/>
<reference evidence="2 3" key="1">
    <citation type="submission" date="2019-04" db="EMBL/GenBank/DDBJ databases">
        <title>Shimia ponticola sp. nov., isolated from seawater.</title>
        <authorList>
            <person name="Kim Y.-O."/>
            <person name="Yoon J.-H."/>
        </authorList>
    </citation>
    <scope>NUCLEOTIDE SEQUENCE [LARGE SCALE GENOMIC DNA]</scope>
    <source>
        <strain evidence="2 3">MYP11</strain>
    </source>
</reference>
<keyword evidence="3" id="KW-1185">Reference proteome</keyword>
<protein>
    <recommendedName>
        <fullName evidence="4">Secreted protein</fullName>
    </recommendedName>
</protein>
<name>A0A4S4N9Y9_9RHOB</name>
<feature type="signal peptide" evidence="1">
    <location>
        <begin position="1"/>
        <end position="21"/>
    </location>
</feature>
<feature type="chain" id="PRO_5020733249" description="Secreted protein" evidence="1">
    <location>
        <begin position="22"/>
        <end position="140"/>
    </location>
</feature>
<dbReference type="Proteomes" id="UP000306602">
    <property type="component" value="Unassembled WGS sequence"/>
</dbReference>
<dbReference type="EMBL" id="SRKY01000003">
    <property type="protein sequence ID" value="THH36019.1"/>
    <property type="molecule type" value="Genomic_DNA"/>
</dbReference>